<gene>
    <name evidence="3" type="ORF">J5N97_019761</name>
</gene>
<sequence length="206" mass="22682">MGTTWDENSGQETGNSRPETYPPPTAPYPPPQTDAPSRVAPGTPTTYAPANSPIYGGHAVSPYPHGTQPVGRPWSSGLFDCGLNQTNATMTAFFPCVTFGQIAEILDEGETSCTLGSFMYILLVPALLSCWILGSNYRRKLRNKYNLVQAPAEDWTVHLFCPCCSLCQEFRELQSRGIDPSLGWMGFLAQQQETTTEHPPNQFMSR</sequence>
<keyword evidence="2" id="KW-1133">Transmembrane helix</keyword>
<dbReference type="Pfam" id="PF04749">
    <property type="entry name" value="PLAC8"/>
    <property type="match status" value="1"/>
</dbReference>
<keyword evidence="2" id="KW-0812">Transmembrane</keyword>
<evidence type="ECO:0000313" key="4">
    <source>
        <dbReference type="Proteomes" id="UP001085076"/>
    </source>
</evidence>
<protein>
    <submittedName>
        <fullName evidence="3">Uncharacterized protein</fullName>
    </submittedName>
</protein>
<comment type="caution">
    <text evidence="3">The sequence shown here is derived from an EMBL/GenBank/DDBJ whole genome shotgun (WGS) entry which is preliminary data.</text>
</comment>
<feature type="transmembrane region" description="Helical" evidence="2">
    <location>
        <begin position="115"/>
        <end position="134"/>
    </location>
</feature>
<evidence type="ECO:0000256" key="1">
    <source>
        <dbReference type="SAM" id="MobiDB-lite"/>
    </source>
</evidence>
<name>A0A9D5CFN1_9LILI</name>
<accession>A0A9D5CFN1</accession>
<feature type="compositionally biased region" description="Pro residues" evidence="1">
    <location>
        <begin position="20"/>
        <end position="33"/>
    </location>
</feature>
<keyword evidence="2" id="KW-0472">Membrane</keyword>
<proteinExistence type="predicted"/>
<feature type="compositionally biased region" description="Polar residues" evidence="1">
    <location>
        <begin position="1"/>
        <end position="17"/>
    </location>
</feature>
<feature type="region of interest" description="Disordered" evidence="1">
    <location>
        <begin position="1"/>
        <end position="50"/>
    </location>
</feature>
<dbReference type="InterPro" id="IPR006461">
    <property type="entry name" value="PLAC_motif_containing"/>
</dbReference>
<dbReference type="PANTHER" id="PTHR15907">
    <property type="entry name" value="DUF614 FAMILY PROTEIN-RELATED"/>
    <property type="match status" value="1"/>
</dbReference>
<dbReference type="Proteomes" id="UP001085076">
    <property type="component" value="Miscellaneous, Linkage group lg05"/>
</dbReference>
<organism evidence="3 4">
    <name type="scientific">Dioscorea zingiberensis</name>
    <dbReference type="NCBI Taxonomy" id="325984"/>
    <lineage>
        <taxon>Eukaryota</taxon>
        <taxon>Viridiplantae</taxon>
        <taxon>Streptophyta</taxon>
        <taxon>Embryophyta</taxon>
        <taxon>Tracheophyta</taxon>
        <taxon>Spermatophyta</taxon>
        <taxon>Magnoliopsida</taxon>
        <taxon>Liliopsida</taxon>
        <taxon>Dioscoreales</taxon>
        <taxon>Dioscoreaceae</taxon>
        <taxon>Dioscorea</taxon>
    </lineage>
</organism>
<dbReference type="AlphaFoldDB" id="A0A9D5CFN1"/>
<dbReference type="NCBIfam" id="TIGR01571">
    <property type="entry name" value="A_thal_Cys_rich"/>
    <property type="match status" value="1"/>
</dbReference>
<reference evidence="3" key="2">
    <citation type="journal article" date="2022" name="Hortic Res">
        <title>The genome of Dioscorea zingiberensis sheds light on the biosynthesis, origin and evolution of the medicinally important diosgenin saponins.</title>
        <authorList>
            <person name="Li Y."/>
            <person name="Tan C."/>
            <person name="Li Z."/>
            <person name="Guo J."/>
            <person name="Li S."/>
            <person name="Chen X."/>
            <person name="Wang C."/>
            <person name="Dai X."/>
            <person name="Yang H."/>
            <person name="Song W."/>
            <person name="Hou L."/>
            <person name="Xu J."/>
            <person name="Tong Z."/>
            <person name="Xu A."/>
            <person name="Yuan X."/>
            <person name="Wang W."/>
            <person name="Yang Q."/>
            <person name="Chen L."/>
            <person name="Sun Z."/>
            <person name="Wang K."/>
            <person name="Pan B."/>
            <person name="Chen J."/>
            <person name="Bao Y."/>
            <person name="Liu F."/>
            <person name="Qi X."/>
            <person name="Gang D.R."/>
            <person name="Wen J."/>
            <person name="Li J."/>
        </authorList>
    </citation>
    <scope>NUCLEOTIDE SEQUENCE</scope>
    <source>
        <strain evidence="3">Dzin_1.0</strain>
    </source>
</reference>
<keyword evidence="4" id="KW-1185">Reference proteome</keyword>
<evidence type="ECO:0000313" key="3">
    <source>
        <dbReference type="EMBL" id="KAJ0971802.1"/>
    </source>
</evidence>
<dbReference type="EMBL" id="JAGGNH010000005">
    <property type="protein sequence ID" value="KAJ0971802.1"/>
    <property type="molecule type" value="Genomic_DNA"/>
</dbReference>
<reference evidence="3" key="1">
    <citation type="submission" date="2021-03" db="EMBL/GenBank/DDBJ databases">
        <authorList>
            <person name="Li Z."/>
            <person name="Yang C."/>
        </authorList>
    </citation>
    <scope>NUCLEOTIDE SEQUENCE</scope>
    <source>
        <strain evidence="3">Dzin_1.0</strain>
        <tissue evidence="3">Leaf</tissue>
    </source>
</reference>
<dbReference type="OrthoDB" id="1045822at2759"/>
<evidence type="ECO:0000256" key="2">
    <source>
        <dbReference type="SAM" id="Phobius"/>
    </source>
</evidence>